<dbReference type="AlphaFoldDB" id="A0A2P2QQT6"/>
<protein>
    <submittedName>
        <fullName evidence="2">Uncharacterized protein</fullName>
    </submittedName>
</protein>
<organism evidence="2">
    <name type="scientific">Rhizophora mucronata</name>
    <name type="common">Asiatic mangrove</name>
    <dbReference type="NCBI Taxonomy" id="61149"/>
    <lineage>
        <taxon>Eukaryota</taxon>
        <taxon>Viridiplantae</taxon>
        <taxon>Streptophyta</taxon>
        <taxon>Embryophyta</taxon>
        <taxon>Tracheophyta</taxon>
        <taxon>Spermatophyta</taxon>
        <taxon>Magnoliopsida</taxon>
        <taxon>eudicotyledons</taxon>
        <taxon>Gunneridae</taxon>
        <taxon>Pentapetalae</taxon>
        <taxon>rosids</taxon>
        <taxon>fabids</taxon>
        <taxon>Malpighiales</taxon>
        <taxon>Rhizophoraceae</taxon>
        <taxon>Rhizophora</taxon>
    </lineage>
</organism>
<feature type="transmembrane region" description="Helical" evidence="1">
    <location>
        <begin position="21"/>
        <end position="38"/>
    </location>
</feature>
<name>A0A2P2QQT6_RHIMU</name>
<proteinExistence type="predicted"/>
<accession>A0A2P2QQT6</accession>
<evidence type="ECO:0000313" key="2">
    <source>
        <dbReference type="EMBL" id="MBX69327.1"/>
    </source>
</evidence>
<keyword evidence="1" id="KW-0472">Membrane</keyword>
<keyword evidence="1" id="KW-0812">Transmembrane</keyword>
<evidence type="ECO:0000256" key="1">
    <source>
        <dbReference type="SAM" id="Phobius"/>
    </source>
</evidence>
<feature type="transmembrane region" description="Helical" evidence="1">
    <location>
        <begin position="58"/>
        <end position="81"/>
    </location>
</feature>
<sequence>MPSVVIVLYQIYRKMFDQNKMLNEKIIVSLLLSIDLTQMKWLLPLVTLLCNLRQLNCIFMTLVNECFMGAFVPFPFFLGIIHRRLKNETCIYRIYQIALVCKSPDVLE</sequence>
<dbReference type="EMBL" id="GGEC01088843">
    <property type="protein sequence ID" value="MBX69327.1"/>
    <property type="molecule type" value="Transcribed_RNA"/>
</dbReference>
<reference evidence="2" key="1">
    <citation type="submission" date="2018-02" db="EMBL/GenBank/DDBJ databases">
        <title>Rhizophora mucronata_Transcriptome.</title>
        <authorList>
            <person name="Meera S.P."/>
            <person name="Sreeshan A."/>
            <person name="Augustine A."/>
        </authorList>
    </citation>
    <scope>NUCLEOTIDE SEQUENCE</scope>
    <source>
        <tissue evidence="2">Leaf</tissue>
    </source>
</reference>
<keyword evidence="1" id="KW-1133">Transmembrane helix</keyword>